<dbReference type="NCBIfam" id="TIGR01221">
    <property type="entry name" value="rmlC"/>
    <property type="match status" value="1"/>
</dbReference>
<dbReference type="Proteomes" id="UP000535415">
    <property type="component" value="Unassembled WGS sequence"/>
</dbReference>
<evidence type="ECO:0000313" key="9">
    <source>
        <dbReference type="Proteomes" id="UP000535415"/>
    </source>
</evidence>
<dbReference type="GO" id="GO:0000271">
    <property type="term" value="P:polysaccharide biosynthetic process"/>
    <property type="evidence" value="ECO:0007669"/>
    <property type="project" value="TreeGrafter"/>
</dbReference>
<dbReference type="PANTHER" id="PTHR21047:SF2">
    <property type="entry name" value="THYMIDINE DIPHOSPHO-4-KETO-RHAMNOSE 3,5-EPIMERASE"/>
    <property type="match status" value="1"/>
</dbReference>
<keyword evidence="7 8" id="KW-0413">Isomerase</keyword>
<evidence type="ECO:0000256" key="1">
    <source>
        <dbReference type="ARBA" id="ARBA00001298"/>
    </source>
</evidence>
<evidence type="ECO:0000256" key="6">
    <source>
        <dbReference type="PIRSR" id="PIRSR600888-3"/>
    </source>
</evidence>
<feature type="active site" description="Proton acceptor" evidence="5">
    <location>
        <position position="62"/>
    </location>
</feature>
<proteinExistence type="inferred from homology"/>
<evidence type="ECO:0000256" key="7">
    <source>
        <dbReference type="RuleBase" id="RU364069"/>
    </source>
</evidence>
<name>A0A7W9BN90_9RHOB</name>
<comment type="caution">
    <text evidence="8">The sequence shown here is derived from an EMBL/GenBank/DDBJ whole genome shotgun (WGS) entry which is preliminary data.</text>
</comment>
<dbReference type="CDD" id="cd00438">
    <property type="entry name" value="cupin_RmlC"/>
    <property type="match status" value="1"/>
</dbReference>
<evidence type="ECO:0000256" key="4">
    <source>
        <dbReference type="ARBA" id="ARBA00019595"/>
    </source>
</evidence>
<dbReference type="SUPFAM" id="SSF51182">
    <property type="entry name" value="RmlC-like cupins"/>
    <property type="match status" value="1"/>
</dbReference>
<evidence type="ECO:0000313" key="8">
    <source>
        <dbReference type="EMBL" id="MBB5723620.1"/>
    </source>
</evidence>
<comment type="pathway">
    <text evidence="7">Carbohydrate biosynthesis; dTDP-L-rhamnose biosynthesis.</text>
</comment>
<comment type="catalytic activity">
    <reaction evidence="1 7">
        <text>dTDP-4-dehydro-6-deoxy-alpha-D-glucose = dTDP-4-dehydro-beta-L-rhamnose</text>
        <dbReference type="Rhea" id="RHEA:16969"/>
        <dbReference type="ChEBI" id="CHEBI:57649"/>
        <dbReference type="ChEBI" id="CHEBI:62830"/>
        <dbReference type="EC" id="5.1.3.13"/>
    </reaction>
</comment>
<dbReference type="EMBL" id="JACIJM010000012">
    <property type="protein sequence ID" value="MBB5723620.1"/>
    <property type="molecule type" value="Genomic_DNA"/>
</dbReference>
<feature type="active site" description="Proton donor" evidence="5">
    <location>
        <position position="132"/>
    </location>
</feature>
<comment type="function">
    <text evidence="2 7">Catalyzes the epimerization of the C3' and C5'positions of dTDP-6-deoxy-D-xylo-4-hexulose, forming dTDP-6-deoxy-L-lyxo-4-hexulose.</text>
</comment>
<organism evidence="8 9">
    <name type="scientific">Yoonia ponticola</name>
    <dbReference type="NCBI Taxonomy" id="1524255"/>
    <lineage>
        <taxon>Bacteria</taxon>
        <taxon>Pseudomonadati</taxon>
        <taxon>Pseudomonadota</taxon>
        <taxon>Alphaproteobacteria</taxon>
        <taxon>Rhodobacterales</taxon>
        <taxon>Paracoccaceae</taxon>
        <taxon>Yoonia</taxon>
    </lineage>
</organism>
<dbReference type="InterPro" id="IPR000888">
    <property type="entry name" value="RmlC-like"/>
</dbReference>
<dbReference type="Gene3D" id="2.60.120.10">
    <property type="entry name" value="Jelly Rolls"/>
    <property type="match status" value="1"/>
</dbReference>
<dbReference type="InterPro" id="IPR014710">
    <property type="entry name" value="RmlC-like_jellyroll"/>
</dbReference>
<comment type="subunit">
    <text evidence="7">Homodimer.</text>
</comment>
<dbReference type="InterPro" id="IPR011051">
    <property type="entry name" value="RmlC_Cupin_sf"/>
</dbReference>
<dbReference type="GO" id="GO:0019305">
    <property type="term" value="P:dTDP-rhamnose biosynthetic process"/>
    <property type="evidence" value="ECO:0007669"/>
    <property type="project" value="UniProtKB-UniRule"/>
</dbReference>
<protein>
    <recommendedName>
        <fullName evidence="4 7">dTDP-4-dehydrorhamnose 3,5-epimerase</fullName>
        <ecNumber evidence="3 7">5.1.3.13</ecNumber>
    </recommendedName>
    <alternativeName>
        <fullName evidence="7">Thymidine diphospho-4-keto-rhamnose 3,5-epimerase</fullName>
    </alternativeName>
</protein>
<dbReference type="UniPathway" id="UPA00124"/>
<sequence length="189" mass="20827">MQITPTDLPDVLEITPARFGDHRGFFSETWNRKALAEAGLDIDFCQDNHSLSAERHTLRGLHFQAPPSAQDKLIRVVAGTILDVAVDIRRGSPTYAQWVAVPLSADTGNQLFVPKGFLHGFLTLTPDVQVVYKCSDYYAPDTDGSIRWNDPTIAIDWGVNEGDVTLSGKDADAPFLADFDTPFTFEAQS</sequence>
<evidence type="ECO:0000256" key="3">
    <source>
        <dbReference type="ARBA" id="ARBA00012098"/>
    </source>
</evidence>
<dbReference type="Pfam" id="PF00908">
    <property type="entry name" value="dTDP_sugar_isom"/>
    <property type="match status" value="1"/>
</dbReference>
<gene>
    <name evidence="8" type="ORF">FHS72_003265</name>
</gene>
<keyword evidence="9" id="KW-1185">Reference proteome</keyword>
<dbReference type="GO" id="GO:0008830">
    <property type="term" value="F:dTDP-4-dehydrorhamnose 3,5-epimerase activity"/>
    <property type="evidence" value="ECO:0007669"/>
    <property type="project" value="UniProtKB-UniRule"/>
</dbReference>
<dbReference type="PANTHER" id="PTHR21047">
    <property type="entry name" value="DTDP-6-DEOXY-D-GLUCOSE-3,5 EPIMERASE"/>
    <property type="match status" value="1"/>
</dbReference>
<accession>A0A7W9BN90</accession>
<dbReference type="RefSeq" id="WP_183530687.1">
    <property type="nucleotide sequence ID" value="NZ_JACIJM010000012.1"/>
</dbReference>
<dbReference type="GO" id="GO:0005829">
    <property type="term" value="C:cytosol"/>
    <property type="evidence" value="ECO:0007669"/>
    <property type="project" value="TreeGrafter"/>
</dbReference>
<evidence type="ECO:0000256" key="5">
    <source>
        <dbReference type="PIRSR" id="PIRSR600888-1"/>
    </source>
</evidence>
<evidence type="ECO:0000256" key="2">
    <source>
        <dbReference type="ARBA" id="ARBA00001997"/>
    </source>
</evidence>
<feature type="site" description="Participates in a stacking interaction with the thymidine ring of dTDP-4-oxo-6-deoxyglucose" evidence="6">
    <location>
        <position position="138"/>
    </location>
</feature>
<dbReference type="EC" id="5.1.3.13" evidence="3 7"/>
<comment type="similarity">
    <text evidence="7">Belongs to the dTDP-4-dehydrorhamnose 3,5-epimerase family.</text>
</comment>
<reference evidence="8 9" key="1">
    <citation type="submission" date="2020-08" db="EMBL/GenBank/DDBJ databases">
        <title>Genomic Encyclopedia of Type Strains, Phase IV (KMG-IV): sequencing the most valuable type-strain genomes for metagenomic binning, comparative biology and taxonomic classification.</title>
        <authorList>
            <person name="Goeker M."/>
        </authorList>
    </citation>
    <scope>NUCLEOTIDE SEQUENCE [LARGE SCALE GENOMIC DNA]</scope>
    <source>
        <strain evidence="8 9">DSM 101064</strain>
    </source>
</reference>
<dbReference type="AlphaFoldDB" id="A0A7W9BN90"/>